<dbReference type="PRINTS" id="PR00344">
    <property type="entry name" value="BCTRLSENSOR"/>
</dbReference>
<accession>A0A3P7RY02</accession>
<dbReference type="KEGG" id="cbar:PATL70BA_1747"/>
<evidence type="ECO:0000256" key="8">
    <source>
        <dbReference type="ARBA" id="ARBA00023136"/>
    </source>
</evidence>
<dbReference type="InterPro" id="IPR003594">
    <property type="entry name" value="HATPase_dom"/>
</dbReference>
<dbReference type="InterPro" id="IPR036097">
    <property type="entry name" value="HisK_dim/P_sf"/>
</dbReference>
<dbReference type="InterPro" id="IPR004358">
    <property type="entry name" value="Sig_transdc_His_kin-like_C"/>
</dbReference>
<proteinExistence type="predicted"/>
<dbReference type="PANTHER" id="PTHR45453:SF1">
    <property type="entry name" value="PHOSPHATE REGULON SENSOR PROTEIN PHOR"/>
    <property type="match status" value="1"/>
</dbReference>
<keyword evidence="9" id="KW-0812">Transmembrane</keyword>
<evidence type="ECO:0000256" key="7">
    <source>
        <dbReference type="ARBA" id="ARBA00023012"/>
    </source>
</evidence>
<dbReference type="Gene3D" id="1.10.287.130">
    <property type="match status" value="1"/>
</dbReference>
<dbReference type="PANTHER" id="PTHR45453">
    <property type="entry name" value="PHOSPHATE REGULON SENSOR PROTEIN PHOR"/>
    <property type="match status" value="1"/>
</dbReference>
<evidence type="ECO:0000256" key="5">
    <source>
        <dbReference type="ARBA" id="ARBA00022679"/>
    </source>
</evidence>
<keyword evidence="4" id="KW-0597">Phosphoprotein</keyword>
<dbReference type="InterPro" id="IPR036890">
    <property type="entry name" value="HATPase_C_sf"/>
</dbReference>
<dbReference type="GO" id="GO:0016036">
    <property type="term" value="P:cellular response to phosphate starvation"/>
    <property type="evidence" value="ECO:0007669"/>
    <property type="project" value="TreeGrafter"/>
</dbReference>
<dbReference type="InterPro" id="IPR005467">
    <property type="entry name" value="His_kinase_dom"/>
</dbReference>
<keyword evidence="6 11" id="KW-0418">Kinase</keyword>
<dbReference type="RefSeq" id="WP_125136916.1">
    <property type="nucleotide sequence ID" value="NZ_LR130778.1"/>
</dbReference>
<dbReference type="SMART" id="SM00388">
    <property type="entry name" value="HisKA"/>
    <property type="match status" value="1"/>
</dbReference>
<protein>
    <recommendedName>
        <fullName evidence="3">histidine kinase</fullName>
        <ecNumber evidence="3">2.7.13.3</ecNumber>
    </recommendedName>
</protein>
<keyword evidence="8 9" id="KW-0472">Membrane</keyword>
<gene>
    <name evidence="11" type="ORF">PATL70BA_1747</name>
</gene>
<dbReference type="FunFam" id="3.30.565.10:FF:000006">
    <property type="entry name" value="Sensor histidine kinase WalK"/>
    <property type="match status" value="1"/>
</dbReference>
<dbReference type="SUPFAM" id="SSF47384">
    <property type="entry name" value="Homodimeric domain of signal transducing histidine kinase"/>
    <property type="match status" value="1"/>
</dbReference>
<dbReference type="AlphaFoldDB" id="A0A3P7RY02"/>
<dbReference type="FunFam" id="1.10.287.130:FF:000001">
    <property type="entry name" value="Two-component sensor histidine kinase"/>
    <property type="match status" value="1"/>
</dbReference>
<feature type="transmembrane region" description="Helical" evidence="9">
    <location>
        <begin position="153"/>
        <end position="175"/>
    </location>
</feature>
<dbReference type="InterPro" id="IPR050351">
    <property type="entry name" value="BphY/WalK/GraS-like"/>
</dbReference>
<dbReference type="CDD" id="cd00075">
    <property type="entry name" value="HATPase"/>
    <property type="match status" value="1"/>
</dbReference>
<evidence type="ECO:0000256" key="6">
    <source>
        <dbReference type="ARBA" id="ARBA00022777"/>
    </source>
</evidence>
<organism evidence="11 12">
    <name type="scientific">Petrocella atlantisensis</name>
    <dbReference type="NCBI Taxonomy" id="2173034"/>
    <lineage>
        <taxon>Bacteria</taxon>
        <taxon>Bacillati</taxon>
        <taxon>Bacillota</taxon>
        <taxon>Clostridia</taxon>
        <taxon>Lachnospirales</taxon>
        <taxon>Vallitaleaceae</taxon>
        <taxon>Petrocella</taxon>
    </lineage>
</organism>
<evidence type="ECO:0000256" key="4">
    <source>
        <dbReference type="ARBA" id="ARBA00022553"/>
    </source>
</evidence>
<dbReference type="Pfam" id="PF00512">
    <property type="entry name" value="HisKA"/>
    <property type="match status" value="1"/>
</dbReference>
<comment type="catalytic activity">
    <reaction evidence="1">
        <text>ATP + protein L-histidine = ADP + protein N-phospho-L-histidine.</text>
        <dbReference type="EC" id="2.7.13.3"/>
    </reaction>
</comment>
<dbReference type="GO" id="GO:0000155">
    <property type="term" value="F:phosphorelay sensor kinase activity"/>
    <property type="evidence" value="ECO:0007669"/>
    <property type="project" value="InterPro"/>
</dbReference>
<evidence type="ECO:0000256" key="9">
    <source>
        <dbReference type="SAM" id="Phobius"/>
    </source>
</evidence>
<dbReference type="Gene3D" id="3.30.565.10">
    <property type="entry name" value="Histidine kinase-like ATPase, C-terminal domain"/>
    <property type="match status" value="1"/>
</dbReference>
<keyword evidence="7" id="KW-0902">Two-component regulatory system</keyword>
<evidence type="ECO:0000256" key="3">
    <source>
        <dbReference type="ARBA" id="ARBA00012438"/>
    </source>
</evidence>
<evidence type="ECO:0000256" key="2">
    <source>
        <dbReference type="ARBA" id="ARBA00004370"/>
    </source>
</evidence>
<keyword evidence="5" id="KW-0808">Transferase</keyword>
<dbReference type="EC" id="2.7.13.3" evidence="3"/>
<evidence type="ECO:0000313" key="11">
    <source>
        <dbReference type="EMBL" id="VDN47636.1"/>
    </source>
</evidence>
<dbReference type="OrthoDB" id="9813151at2"/>
<sequence>MFEKLRTRLILMNLLIITILIISGFSAIFIFTYNDINSRIDMELHRIADFQEFGNSRSSSQPNRPNPSILEPNRSLSFVLFVNDQWQLLRATSFFEAEENFYDTAIEAFLKERPSKVIEFDGSKWSYLVKSNNMGYHLVFLDVTSQYAMLTRLIYTFLVAMAIMLLFIFLISRFLTDRSIRPVKEAYEKQKQFVGDASHELKTPLAVINTNVDVLLANHASSIADYSKWLKNIQFETDRMDHLVHDLLFLTQMDQVNPDLIYSVFDLSYTIENALLSMEAILYEKGLKLNHQLEPSMKINGNHQQIYQVIMILLDNAIKYTSEKGSIHLNLQRHSQHAIFTITNTGEGIPKEHINRIFDRFYRVDASRTRSSGGYGLGLAIAKSIIEQHRGKISVSSIPNESTTFMIKLNTL</sequence>
<dbReference type="GO" id="GO:0005886">
    <property type="term" value="C:plasma membrane"/>
    <property type="evidence" value="ECO:0007669"/>
    <property type="project" value="TreeGrafter"/>
</dbReference>
<dbReference type="Proteomes" id="UP000279029">
    <property type="component" value="Chromosome"/>
</dbReference>
<evidence type="ECO:0000259" key="10">
    <source>
        <dbReference type="PROSITE" id="PS50109"/>
    </source>
</evidence>
<comment type="subcellular location">
    <subcellularLocation>
        <location evidence="2">Membrane</location>
    </subcellularLocation>
</comment>
<feature type="transmembrane region" description="Helical" evidence="9">
    <location>
        <begin position="12"/>
        <end position="33"/>
    </location>
</feature>
<dbReference type="Pfam" id="PF02518">
    <property type="entry name" value="HATPase_c"/>
    <property type="match status" value="1"/>
</dbReference>
<feature type="domain" description="Histidine kinase" evidence="10">
    <location>
        <begin position="196"/>
        <end position="412"/>
    </location>
</feature>
<dbReference type="CDD" id="cd00082">
    <property type="entry name" value="HisKA"/>
    <property type="match status" value="1"/>
</dbReference>
<dbReference type="GO" id="GO:0004721">
    <property type="term" value="F:phosphoprotein phosphatase activity"/>
    <property type="evidence" value="ECO:0007669"/>
    <property type="project" value="TreeGrafter"/>
</dbReference>
<keyword evidence="9" id="KW-1133">Transmembrane helix</keyword>
<evidence type="ECO:0000313" key="12">
    <source>
        <dbReference type="Proteomes" id="UP000279029"/>
    </source>
</evidence>
<dbReference type="InterPro" id="IPR003661">
    <property type="entry name" value="HisK_dim/P_dom"/>
</dbReference>
<dbReference type="EMBL" id="LR130778">
    <property type="protein sequence ID" value="VDN47636.1"/>
    <property type="molecule type" value="Genomic_DNA"/>
</dbReference>
<dbReference type="SUPFAM" id="SSF55874">
    <property type="entry name" value="ATPase domain of HSP90 chaperone/DNA topoisomerase II/histidine kinase"/>
    <property type="match status" value="1"/>
</dbReference>
<reference evidence="11 12" key="1">
    <citation type="submission" date="2018-09" db="EMBL/GenBank/DDBJ databases">
        <authorList>
            <person name="Postec A."/>
        </authorList>
    </citation>
    <scope>NUCLEOTIDE SEQUENCE [LARGE SCALE GENOMIC DNA]</scope>
    <source>
        <strain evidence="11">70B-A</strain>
    </source>
</reference>
<keyword evidence="12" id="KW-1185">Reference proteome</keyword>
<dbReference type="SMART" id="SM00387">
    <property type="entry name" value="HATPase_c"/>
    <property type="match status" value="1"/>
</dbReference>
<evidence type="ECO:0000256" key="1">
    <source>
        <dbReference type="ARBA" id="ARBA00000085"/>
    </source>
</evidence>
<dbReference type="PROSITE" id="PS50109">
    <property type="entry name" value="HIS_KIN"/>
    <property type="match status" value="1"/>
</dbReference>
<name>A0A3P7RY02_9FIRM</name>